<reference evidence="7 8" key="1">
    <citation type="submission" date="2019-10" db="EMBL/GenBank/DDBJ databases">
        <title>Georgenia wutianyii sp. nov. and Georgenia yuyongxinii sp. nov. isolated from plateau pika (Ochotona curzoniae) in the Qinghai-Tibet plateau of China.</title>
        <authorList>
            <person name="Tian Z."/>
        </authorList>
    </citation>
    <scope>NUCLEOTIDE SEQUENCE [LARGE SCALE GENOMIC DNA]</scope>
    <source>
        <strain evidence="7 8">JCM 19765</strain>
    </source>
</reference>
<sequence length="122" mass="13014">MIQARYPRSVYGTGQEPDVRFSLANERTFLAWIRTSLAFVAGAVALEALATPHDPTLRLIASLILVATGISLAVQAWFGWTHIERALRNQEPLPPPISALPVAISVGTVAGLIGVGLFLTPA</sequence>
<dbReference type="EMBL" id="WHPC01000017">
    <property type="protein sequence ID" value="MPV36699.1"/>
    <property type="molecule type" value="Genomic_DNA"/>
</dbReference>
<dbReference type="Proteomes" id="UP000437709">
    <property type="component" value="Unassembled WGS sequence"/>
</dbReference>
<dbReference type="InterPro" id="IPR003807">
    <property type="entry name" value="DUF202"/>
</dbReference>
<evidence type="ECO:0000256" key="1">
    <source>
        <dbReference type="ARBA" id="ARBA00004127"/>
    </source>
</evidence>
<protein>
    <submittedName>
        <fullName evidence="7">DUF202 domain-containing protein</fullName>
    </submittedName>
</protein>
<accession>A0A6N7EF16</accession>
<proteinExistence type="predicted"/>
<dbReference type="OrthoDB" id="582337at2"/>
<comment type="subcellular location">
    <subcellularLocation>
        <location evidence="1">Endomembrane system</location>
        <topology evidence="1">Multi-pass membrane protein</topology>
    </subcellularLocation>
</comment>
<keyword evidence="3 5" id="KW-1133">Transmembrane helix</keyword>
<evidence type="ECO:0000259" key="6">
    <source>
        <dbReference type="Pfam" id="PF02656"/>
    </source>
</evidence>
<evidence type="ECO:0000256" key="3">
    <source>
        <dbReference type="ARBA" id="ARBA00022989"/>
    </source>
</evidence>
<comment type="caution">
    <text evidence="7">The sequence shown here is derived from an EMBL/GenBank/DDBJ whole genome shotgun (WGS) entry which is preliminary data.</text>
</comment>
<keyword evidence="4 5" id="KW-0472">Membrane</keyword>
<evidence type="ECO:0000313" key="8">
    <source>
        <dbReference type="Proteomes" id="UP000437709"/>
    </source>
</evidence>
<evidence type="ECO:0000256" key="5">
    <source>
        <dbReference type="SAM" id="Phobius"/>
    </source>
</evidence>
<feature type="transmembrane region" description="Helical" evidence="5">
    <location>
        <begin position="98"/>
        <end position="119"/>
    </location>
</feature>
<organism evidence="7 8">
    <name type="scientific">Georgenia subflava</name>
    <dbReference type="NCBI Taxonomy" id="1622177"/>
    <lineage>
        <taxon>Bacteria</taxon>
        <taxon>Bacillati</taxon>
        <taxon>Actinomycetota</taxon>
        <taxon>Actinomycetes</taxon>
        <taxon>Micrococcales</taxon>
        <taxon>Bogoriellaceae</taxon>
        <taxon>Georgenia</taxon>
    </lineage>
</organism>
<dbReference type="Pfam" id="PF02656">
    <property type="entry name" value="DUF202"/>
    <property type="match status" value="1"/>
</dbReference>
<feature type="transmembrane region" description="Helical" evidence="5">
    <location>
        <begin position="57"/>
        <end position="78"/>
    </location>
</feature>
<evidence type="ECO:0000256" key="4">
    <source>
        <dbReference type="ARBA" id="ARBA00023136"/>
    </source>
</evidence>
<dbReference type="GO" id="GO:0012505">
    <property type="term" value="C:endomembrane system"/>
    <property type="evidence" value="ECO:0007669"/>
    <property type="project" value="UniProtKB-SubCell"/>
</dbReference>
<keyword evidence="2 5" id="KW-0812">Transmembrane</keyword>
<evidence type="ECO:0000256" key="2">
    <source>
        <dbReference type="ARBA" id="ARBA00022692"/>
    </source>
</evidence>
<dbReference type="RefSeq" id="WP_152194842.1">
    <property type="nucleotide sequence ID" value="NZ_VUKD01000002.1"/>
</dbReference>
<dbReference type="AlphaFoldDB" id="A0A6N7EF16"/>
<feature type="domain" description="DUF202" evidence="6">
    <location>
        <begin position="20"/>
        <end position="85"/>
    </location>
</feature>
<gene>
    <name evidence="7" type="ORF">GB881_06450</name>
</gene>
<evidence type="ECO:0000313" key="7">
    <source>
        <dbReference type="EMBL" id="MPV36699.1"/>
    </source>
</evidence>
<name>A0A6N7EF16_9MICO</name>
<keyword evidence="8" id="KW-1185">Reference proteome</keyword>